<dbReference type="InterPro" id="IPR004367">
    <property type="entry name" value="Cyclin_C-dom"/>
</dbReference>
<feature type="region of interest" description="Disordered" evidence="8">
    <location>
        <begin position="653"/>
        <end position="678"/>
    </location>
</feature>
<evidence type="ECO:0000256" key="1">
    <source>
        <dbReference type="ARBA" id="ARBA00004114"/>
    </source>
</evidence>
<accession>A0A8B7Y883</accession>
<dbReference type="InterPro" id="IPR039361">
    <property type="entry name" value="Cyclin"/>
</dbReference>
<feature type="domain" description="F-box" evidence="9">
    <location>
        <begin position="16"/>
        <end position="63"/>
    </location>
</feature>
<dbReference type="SMART" id="SM00385">
    <property type="entry name" value="CYCLIN"/>
    <property type="match status" value="2"/>
</dbReference>
<evidence type="ECO:0000256" key="3">
    <source>
        <dbReference type="ARBA" id="ARBA00019493"/>
    </source>
</evidence>
<dbReference type="Pfam" id="PF00134">
    <property type="entry name" value="Cyclin_N"/>
    <property type="match status" value="1"/>
</dbReference>
<feature type="compositionally biased region" description="Low complexity" evidence="8">
    <location>
        <begin position="662"/>
        <end position="674"/>
    </location>
</feature>
<feature type="compositionally biased region" description="Basic residues" evidence="8">
    <location>
        <begin position="775"/>
        <end position="784"/>
    </location>
</feature>
<dbReference type="RefSeq" id="XP_022089434.1">
    <property type="nucleotide sequence ID" value="XM_022233742.1"/>
</dbReference>
<proteinExistence type="inferred from homology"/>
<dbReference type="InterPro" id="IPR006671">
    <property type="entry name" value="Cyclin_N"/>
</dbReference>
<keyword evidence="5 7" id="KW-0195">Cyclin</keyword>
<evidence type="ECO:0000256" key="7">
    <source>
        <dbReference type="RuleBase" id="RU000383"/>
    </source>
</evidence>
<sequence length="802" mass="90278">MKEFHAAKTKMYSLRSYTLSSLPHEVLVQLFKFLPLRDLINTRQVCSKFKWLIDSTPHLWTTATLVDEWPNNVNFNHFERAANMDNVEALIKMGIACLYNEGYPGSFDNDTSTKGHHAADFLCRAERLLKGRDLFLWALIRPPWSKNSACCKATVFKLLKEMAVNSQECDETILYCIARITIILQDEDPDDDGEGCMAEDTHTWLARAAAAGSHKAMLQLWQYNEKECLDAASKLDRIRQLREIVASHPSKVAKMELFNAYAKGHFGGLLESQAAEATRAYVQESGLGNSHNIFNVQSSLNNAMRYILVDWLVEVASMKGYSSHTLHMVVGCIDRYLMHQPVSRGNLQLVGITAMVICSRLLEPDIITIREAAWLTDRTYRYEKVVRMMGDILATLHGKIDVPSMWEYLILYCQLVGADRRLKYLALYISELTLLHIEFGRYSFGHLAACVFYLARIIYACDCPWPSKLIDYTSFQPGDLVSCTLHVHKKCFAEEPLLDHRNIKLSAVKQRYAEDEFHTVSTIAVLDHAALCTQLYVKENDLIVEDKILPLPGTPTPCGRIEPFLLSPSRTSRSNRHQEEPKQDREDLVTTPTGELSTSALERSFQEAKNESMMSLESGYDADMESDAEGESLTDAANNNGCIRPTPIFDTHLSDATSSVDSQASTSTAAGSSHKSFHSSQAQPTVFTSAASSIPIAQSQVVPSVLCSTSNPKFAAGDQQSPNNSIIRNNRNASMEKLAQYQRPYSGQAFKFDSNGKLRLGSPRRPLKRLENSHCRRKSRRQFANRRNTSQQHEGENVQLQT</sequence>
<name>A0A8B7Y883_ACAPL</name>
<dbReference type="Pfam" id="PF12937">
    <property type="entry name" value="F-box-like"/>
    <property type="match status" value="1"/>
</dbReference>
<dbReference type="AlphaFoldDB" id="A0A8B7Y883"/>
<dbReference type="GO" id="GO:0048471">
    <property type="term" value="C:perinuclear region of cytoplasm"/>
    <property type="evidence" value="ECO:0007669"/>
    <property type="project" value="UniProtKB-SubCell"/>
</dbReference>
<dbReference type="SUPFAM" id="SSF81383">
    <property type="entry name" value="F-box domain"/>
    <property type="match status" value="1"/>
</dbReference>
<dbReference type="PROSITE" id="PS50181">
    <property type="entry name" value="FBOX"/>
    <property type="match status" value="1"/>
</dbReference>
<dbReference type="Gene3D" id="1.10.472.10">
    <property type="entry name" value="Cyclin-like"/>
    <property type="match status" value="2"/>
</dbReference>
<feature type="region of interest" description="Disordered" evidence="8">
    <location>
        <begin position="750"/>
        <end position="802"/>
    </location>
</feature>
<evidence type="ECO:0000256" key="2">
    <source>
        <dbReference type="ARBA" id="ARBA00004556"/>
    </source>
</evidence>
<dbReference type="InterPro" id="IPR001810">
    <property type="entry name" value="F-box_dom"/>
</dbReference>
<dbReference type="Proteomes" id="UP000694845">
    <property type="component" value="Unplaced"/>
</dbReference>
<dbReference type="SUPFAM" id="SSF47954">
    <property type="entry name" value="Cyclin-like"/>
    <property type="match status" value="2"/>
</dbReference>
<dbReference type="CDD" id="cd20521">
    <property type="entry name" value="CYCLIN_CCNF_rpt1"/>
    <property type="match status" value="1"/>
</dbReference>
<keyword evidence="6" id="KW-0206">Cytoskeleton</keyword>
<dbReference type="OMA" id="HQAKKSC"/>
<evidence type="ECO:0000256" key="6">
    <source>
        <dbReference type="ARBA" id="ARBA00023212"/>
    </source>
</evidence>
<dbReference type="InterPro" id="IPR036915">
    <property type="entry name" value="Cyclin-like_sf"/>
</dbReference>
<evidence type="ECO:0000256" key="5">
    <source>
        <dbReference type="ARBA" id="ARBA00023127"/>
    </source>
</evidence>
<protein>
    <recommendedName>
        <fullName evidence="3">Cyclin-F</fullName>
    </recommendedName>
</protein>
<dbReference type="FunFam" id="1.10.472.10:FF:000038">
    <property type="entry name" value="Cyclin F"/>
    <property type="match status" value="1"/>
</dbReference>
<keyword evidence="4" id="KW-0963">Cytoplasm</keyword>
<evidence type="ECO:0000259" key="9">
    <source>
        <dbReference type="PROSITE" id="PS50181"/>
    </source>
</evidence>
<dbReference type="Gene3D" id="1.20.1280.50">
    <property type="match status" value="1"/>
</dbReference>
<evidence type="ECO:0000256" key="8">
    <source>
        <dbReference type="SAM" id="MobiDB-lite"/>
    </source>
</evidence>
<evidence type="ECO:0000313" key="10">
    <source>
        <dbReference type="Proteomes" id="UP000694845"/>
    </source>
</evidence>
<feature type="compositionally biased region" description="Polar residues" evidence="8">
    <location>
        <begin position="590"/>
        <end position="600"/>
    </location>
</feature>
<gene>
    <name evidence="11" type="primary">LOC110978620</name>
</gene>
<dbReference type="KEGG" id="aplc:110978620"/>
<evidence type="ECO:0000256" key="4">
    <source>
        <dbReference type="ARBA" id="ARBA00022490"/>
    </source>
</evidence>
<dbReference type="CDD" id="cd22082">
    <property type="entry name" value="F-box_FBXO1"/>
    <property type="match status" value="1"/>
</dbReference>
<keyword evidence="10" id="KW-1185">Reference proteome</keyword>
<dbReference type="GeneID" id="110978620"/>
<dbReference type="GO" id="GO:0005814">
    <property type="term" value="C:centriole"/>
    <property type="evidence" value="ECO:0007669"/>
    <property type="project" value="UniProtKB-SubCell"/>
</dbReference>
<dbReference type="SMART" id="SM01332">
    <property type="entry name" value="Cyclin_C"/>
    <property type="match status" value="1"/>
</dbReference>
<feature type="compositionally biased region" description="Polar residues" evidence="8">
    <location>
        <begin position="785"/>
        <end position="802"/>
    </location>
</feature>
<dbReference type="SMART" id="SM00256">
    <property type="entry name" value="FBOX"/>
    <property type="match status" value="1"/>
</dbReference>
<dbReference type="InterPro" id="IPR036047">
    <property type="entry name" value="F-box-like_dom_sf"/>
</dbReference>
<dbReference type="Pfam" id="PF02984">
    <property type="entry name" value="Cyclin_C"/>
    <property type="match status" value="1"/>
</dbReference>
<feature type="region of interest" description="Disordered" evidence="8">
    <location>
        <begin position="562"/>
        <end position="600"/>
    </location>
</feature>
<dbReference type="InterPro" id="IPR013763">
    <property type="entry name" value="Cyclin-like_dom"/>
</dbReference>
<evidence type="ECO:0000313" key="11">
    <source>
        <dbReference type="RefSeq" id="XP_022089434.1"/>
    </source>
</evidence>
<feature type="compositionally biased region" description="Basic and acidic residues" evidence="8">
    <location>
        <begin position="576"/>
        <end position="588"/>
    </location>
</feature>
<reference evidence="11" key="1">
    <citation type="submission" date="2025-08" db="UniProtKB">
        <authorList>
            <consortium name="RefSeq"/>
        </authorList>
    </citation>
    <scope>IDENTIFICATION</scope>
</reference>
<dbReference type="OrthoDB" id="5590282at2759"/>
<comment type="similarity">
    <text evidence="7">Belongs to the cyclin family.</text>
</comment>
<comment type="subcellular location">
    <subcellularLocation>
        <location evidence="1">Cytoplasm</location>
        <location evidence="1">Cytoskeleton</location>
        <location evidence="1">Microtubule organizing center</location>
        <location evidence="1">Centrosome</location>
        <location evidence="1">Centriole</location>
    </subcellularLocation>
    <subcellularLocation>
        <location evidence="2">Cytoplasm</location>
        <location evidence="2">Perinuclear region</location>
    </subcellularLocation>
</comment>
<organism evidence="10 11">
    <name type="scientific">Acanthaster planci</name>
    <name type="common">Crown-of-thorns starfish</name>
    <dbReference type="NCBI Taxonomy" id="133434"/>
    <lineage>
        <taxon>Eukaryota</taxon>
        <taxon>Metazoa</taxon>
        <taxon>Echinodermata</taxon>
        <taxon>Eleutherozoa</taxon>
        <taxon>Asterozoa</taxon>
        <taxon>Asteroidea</taxon>
        <taxon>Valvatacea</taxon>
        <taxon>Valvatida</taxon>
        <taxon>Acanthasteridae</taxon>
        <taxon>Acanthaster</taxon>
    </lineage>
</organism>
<dbReference type="PANTHER" id="PTHR10177">
    <property type="entry name" value="CYCLINS"/>
    <property type="match status" value="1"/>
</dbReference>